<sequence>MDQGCTLQPPPQDEVNANSPPSQDIEDIERRRRRLSGYNGGQWAGIELETVVRTSSADQGEELTQMLQTPEVIYGDHTPPPSPPSPPPPYPPPDADDIERRRTRRRLLGNMYNAQWVYGVPNVTLITTSSTGELLLFAVTSASSCAESLAYGPDALTETSSAAYLSTEHRDVLHTRWRQVLKADGTSANATIDWMFYDEKTLQERFEAAAGSGERVRWSITDEADGAQWSISGTWWFSDALRDVASKFAGSGGSFSDDDGAWGAGSGDVNGNSNVPSDFWGHGNFNSGDSECAIVYLGSSNVGTGPADDDDFLNEYIRTTAAAAGVDEAAVSILACVVCCGYGPPPPPPPPSPPSPPNPASAQSPSPLPVDNDNERRRQRRRLLSLMDQGCTLQPPPQDEVNANSPPSQDIEDIERRRRRLSGYNGGQWAGIELETVVRTSSAEQAEELTQMLQTPEWVYGVPNVTDITTSSAGCSRGIVSTTITTVTQDYGYENSWDLGYGCQSSLSYSSYAQYTQQCCLPSNTGIVVTCYDSYGDGWHGGYLMIGQTQACLNFQTGSTYTETVQSGTSSPPSPPPPSPSPPSPSPSPPPSSSSTDSDTDSDTGSDTDSDTDSDGGEESSFSQPLDSGDKC</sequence>
<feature type="compositionally biased region" description="Pro residues" evidence="1">
    <location>
        <begin position="347"/>
        <end position="359"/>
    </location>
</feature>
<comment type="caution">
    <text evidence="2">The sequence shown here is derived from an EMBL/GenBank/DDBJ whole genome shotgun (WGS) entry which is preliminary data.</text>
</comment>
<evidence type="ECO:0000256" key="1">
    <source>
        <dbReference type="SAM" id="MobiDB-lite"/>
    </source>
</evidence>
<dbReference type="PANTHER" id="PTHR48125">
    <property type="entry name" value="LP07818P1"/>
    <property type="match status" value="1"/>
</dbReference>
<feature type="region of interest" description="Disordered" evidence="1">
    <location>
        <begin position="562"/>
        <end position="632"/>
    </location>
</feature>
<dbReference type="AlphaFoldDB" id="A0AAE0L793"/>
<dbReference type="EMBL" id="LGRX02007686">
    <property type="protein sequence ID" value="KAK3274502.1"/>
    <property type="molecule type" value="Genomic_DNA"/>
</dbReference>
<reference evidence="2 3" key="1">
    <citation type="journal article" date="2015" name="Genome Biol. Evol.">
        <title>Comparative Genomics of a Bacterivorous Green Alga Reveals Evolutionary Causalities and Consequences of Phago-Mixotrophic Mode of Nutrition.</title>
        <authorList>
            <person name="Burns J.A."/>
            <person name="Paasch A."/>
            <person name="Narechania A."/>
            <person name="Kim E."/>
        </authorList>
    </citation>
    <scope>NUCLEOTIDE SEQUENCE [LARGE SCALE GENOMIC DNA]</scope>
    <source>
        <strain evidence="2 3">PLY_AMNH</strain>
    </source>
</reference>
<gene>
    <name evidence="2" type="ORF">CYMTET_17312</name>
</gene>
<feature type="compositionally biased region" description="Acidic residues" evidence="1">
    <location>
        <begin position="598"/>
        <end position="618"/>
    </location>
</feature>
<keyword evidence="3" id="KW-1185">Reference proteome</keyword>
<feature type="compositionally biased region" description="Pro residues" evidence="1">
    <location>
        <begin position="78"/>
        <end position="93"/>
    </location>
</feature>
<proteinExistence type="predicted"/>
<protein>
    <submittedName>
        <fullName evidence="2">Uncharacterized protein</fullName>
    </submittedName>
</protein>
<evidence type="ECO:0000313" key="2">
    <source>
        <dbReference type="EMBL" id="KAK3274502.1"/>
    </source>
</evidence>
<feature type="region of interest" description="Disordered" evidence="1">
    <location>
        <begin position="72"/>
        <end position="97"/>
    </location>
</feature>
<feature type="region of interest" description="Disordered" evidence="1">
    <location>
        <begin position="390"/>
        <end position="413"/>
    </location>
</feature>
<name>A0AAE0L793_9CHLO</name>
<feature type="region of interest" description="Disordered" evidence="1">
    <location>
        <begin position="1"/>
        <end position="40"/>
    </location>
</feature>
<dbReference type="Proteomes" id="UP001190700">
    <property type="component" value="Unassembled WGS sequence"/>
</dbReference>
<feature type="region of interest" description="Disordered" evidence="1">
    <location>
        <begin position="347"/>
        <end position="374"/>
    </location>
</feature>
<organism evidence="2 3">
    <name type="scientific">Cymbomonas tetramitiformis</name>
    <dbReference type="NCBI Taxonomy" id="36881"/>
    <lineage>
        <taxon>Eukaryota</taxon>
        <taxon>Viridiplantae</taxon>
        <taxon>Chlorophyta</taxon>
        <taxon>Pyramimonadophyceae</taxon>
        <taxon>Pyramimonadales</taxon>
        <taxon>Pyramimonadaceae</taxon>
        <taxon>Cymbomonas</taxon>
    </lineage>
</organism>
<dbReference type="PANTHER" id="PTHR48125:SF12">
    <property type="entry name" value="AT HOOK TRANSCRIPTION FACTOR FAMILY-RELATED"/>
    <property type="match status" value="1"/>
</dbReference>
<evidence type="ECO:0000313" key="3">
    <source>
        <dbReference type="Proteomes" id="UP001190700"/>
    </source>
</evidence>
<feature type="compositionally biased region" description="Pro residues" evidence="1">
    <location>
        <begin position="572"/>
        <end position="592"/>
    </location>
</feature>
<accession>A0AAE0L793</accession>